<keyword evidence="2" id="KW-1185">Reference proteome</keyword>
<evidence type="ECO:0000313" key="2">
    <source>
        <dbReference type="Proteomes" id="UP000887562"/>
    </source>
</evidence>
<name>A0A915EYT2_9CEST</name>
<dbReference type="AlphaFoldDB" id="A0A915EYT2"/>
<evidence type="ECO:0000256" key="1">
    <source>
        <dbReference type="SAM" id="MobiDB-lite"/>
    </source>
</evidence>
<dbReference type="WBParaSite" id="maker-E.canG7_contigs_3996-snap-gene-0.6-mRNA-1">
    <property type="protein sequence ID" value="maker-E.canG7_contigs_3996-snap-gene-0.6-mRNA-1"/>
    <property type="gene ID" value="EcG7_09323"/>
</dbReference>
<organism evidence="2 3">
    <name type="scientific">Echinococcus canadensis</name>
    <dbReference type="NCBI Taxonomy" id="519352"/>
    <lineage>
        <taxon>Eukaryota</taxon>
        <taxon>Metazoa</taxon>
        <taxon>Spiralia</taxon>
        <taxon>Lophotrochozoa</taxon>
        <taxon>Platyhelminthes</taxon>
        <taxon>Cestoda</taxon>
        <taxon>Eucestoda</taxon>
        <taxon>Cyclophyllidea</taxon>
        <taxon>Taeniidae</taxon>
        <taxon>Echinococcus</taxon>
        <taxon>Echinococcus canadensis group</taxon>
    </lineage>
</organism>
<dbReference type="Proteomes" id="UP000887562">
    <property type="component" value="Unplaced"/>
</dbReference>
<evidence type="ECO:0000313" key="3">
    <source>
        <dbReference type="WBParaSite" id="maker-E.canG7_contigs_3996-snap-gene-0.6-mRNA-1"/>
    </source>
</evidence>
<protein>
    <submittedName>
        <fullName evidence="3">Uncharacterized protein</fullName>
    </submittedName>
</protein>
<feature type="region of interest" description="Disordered" evidence="1">
    <location>
        <begin position="20"/>
        <end position="50"/>
    </location>
</feature>
<accession>A0A915EYT2</accession>
<reference evidence="3" key="1">
    <citation type="submission" date="2022-11" db="UniProtKB">
        <authorList>
            <consortium name="WormBaseParasite"/>
        </authorList>
    </citation>
    <scope>IDENTIFICATION</scope>
</reference>
<sequence>WDVDELVEGRVKQIEVAAEPTSHLTPAKGNAENKTVGQNMMPPPEGRSKSATEIELHLLEPDILKGILEPYRLTCLNATNTTTSSTVENLHLDTPHQCLVEVSTILVNAQDPVKCERHSKSLSHIQSMPASELESSYYIFTLNGIVVSGLTYGMM</sequence>
<proteinExistence type="predicted"/>